<proteinExistence type="predicted"/>
<organism evidence="1 2">
    <name type="scientific">Caenorhabditis nigoni</name>
    <dbReference type="NCBI Taxonomy" id="1611254"/>
    <lineage>
        <taxon>Eukaryota</taxon>
        <taxon>Metazoa</taxon>
        <taxon>Ecdysozoa</taxon>
        <taxon>Nematoda</taxon>
        <taxon>Chromadorea</taxon>
        <taxon>Rhabditida</taxon>
        <taxon>Rhabditina</taxon>
        <taxon>Rhabditomorpha</taxon>
        <taxon>Rhabditoidea</taxon>
        <taxon>Rhabditidae</taxon>
        <taxon>Peloderinae</taxon>
        <taxon>Caenorhabditis</taxon>
    </lineage>
</organism>
<dbReference type="OrthoDB" id="5788621at2759"/>
<gene>
    <name evidence="1" type="primary">Cni-sdz-13</name>
    <name evidence="1" type="synonym">Cnig_chr_IV.g14921</name>
    <name evidence="1" type="ORF">B9Z55_014921</name>
</gene>
<protein>
    <submittedName>
        <fullName evidence="1">Uncharacterized protein</fullName>
    </submittedName>
</protein>
<dbReference type="EMBL" id="PDUG01000004">
    <property type="protein sequence ID" value="PIC35616.1"/>
    <property type="molecule type" value="Genomic_DNA"/>
</dbReference>
<keyword evidence="2" id="KW-1185">Reference proteome</keyword>
<dbReference type="Proteomes" id="UP000230233">
    <property type="component" value="Chromosome IV"/>
</dbReference>
<name>A0A2G5U8L0_9PELO</name>
<accession>A0A2G5U8L0</accession>
<evidence type="ECO:0000313" key="2">
    <source>
        <dbReference type="Proteomes" id="UP000230233"/>
    </source>
</evidence>
<reference evidence="2" key="1">
    <citation type="submission" date="2017-10" db="EMBL/GenBank/DDBJ databases">
        <title>Rapid genome shrinkage in a self-fertile nematode reveals novel sperm competition proteins.</title>
        <authorList>
            <person name="Yin D."/>
            <person name="Schwarz E.M."/>
            <person name="Thomas C.G."/>
            <person name="Felde R.L."/>
            <person name="Korf I.F."/>
            <person name="Cutter A.D."/>
            <person name="Schartner C.M."/>
            <person name="Ralston E.J."/>
            <person name="Meyer B.J."/>
            <person name="Haag E.S."/>
        </authorList>
    </citation>
    <scope>NUCLEOTIDE SEQUENCE [LARGE SCALE GENOMIC DNA]</scope>
    <source>
        <strain evidence="2">JU1422</strain>
    </source>
</reference>
<dbReference type="AlphaFoldDB" id="A0A2G5U8L0"/>
<sequence>MKLFRSIRRIYGSLKKEKRNDSLDSLFMDSKRIKFDVKLRIENKYETRSMELRRRFNESGKQEWSLYIIKYADYTSYDYFPLSDSFICQLFDETTKNLKCTLVLVENVLRFKMRNLSDKWRFVEFIRANLETRAHHFLGEIDASTFRTSPSLPIHVFFHHTCLLFISQNSGRILAHKSLFDMDLLIFKDQKISFVCKSPLELWSIHMENLEKLSDLMSEAIEIRGLPVIINDIVGHKKRGEESEYVQIPSSVYTDF</sequence>
<evidence type="ECO:0000313" key="1">
    <source>
        <dbReference type="EMBL" id="PIC35616.1"/>
    </source>
</evidence>
<comment type="caution">
    <text evidence="1">The sequence shown here is derived from an EMBL/GenBank/DDBJ whole genome shotgun (WGS) entry which is preliminary data.</text>
</comment>